<comment type="caution">
    <text evidence="5">The sequence shown here is derived from an EMBL/GenBank/DDBJ whole genome shotgun (WGS) entry which is preliminary data.</text>
</comment>
<dbReference type="InterPro" id="IPR043128">
    <property type="entry name" value="Rev_trsase/Diguanyl_cyclase"/>
</dbReference>
<evidence type="ECO:0000256" key="2">
    <source>
        <dbReference type="ARBA" id="ARBA00034247"/>
    </source>
</evidence>
<keyword evidence="3" id="KW-0472">Membrane</keyword>
<dbReference type="InterPro" id="IPR050469">
    <property type="entry name" value="Diguanylate_Cyclase"/>
</dbReference>
<protein>
    <recommendedName>
        <fullName evidence="1">diguanylate cyclase</fullName>
        <ecNumber evidence="1">2.7.7.65</ecNumber>
    </recommendedName>
</protein>
<dbReference type="Proteomes" id="UP001064106">
    <property type="component" value="Unassembled WGS sequence"/>
</dbReference>
<keyword evidence="3" id="KW-0812">Transmembrane</keyword>
<dbReference type="CDD" id="cd01949">
    <property type="entry name" value="GGDEF"/>
    <property type="match status" value="1"/>
</dbReference>
<feature type="transmembrane region" description="Helical" evidence="3">
    <location>
        <begin position="44"/>
        <end position="66"/>
    </location>
</feature>
<feature type="domain" description="GGDEF" evidence="4">
    <location>
        <begin position="257"/>
        <end position="388"/>
    </location>
</feature>
<evidence type="ECO:0000313" key="5">
    <source>
        <dbReference type="EMBL" id="MCU5782721.1"/>
    </source>
</evidence>
<keyword evidence="6" id="KW-1185">Reference proteome</keyword>
<feature type="transmembrane region" description="Helical" evidence="3">
    <location>
        <begin position="103"/>
        <end position="122"/>
    </location>
</feature>
<keyword evidence="3" id="KW-1133">Transmembrane helix</keyword>
<comment type="catalytic activity">
    <reaction evidence="2">
        <text>2 GTP = 3',3'-c-di-GMP + 2 diphosphate</text>
        <dbReference type="Rhea" id="RHEA:24898"/>
        <dbReference type="ChEBI" id="CHEBI:33019"/>
        <dbReference type="ChEBI" id="CHEBI:37565"/>
        <dbReference type="ChEBI" id="CHEBI:58805"/>
        <dbReference type="EC" id="2.7.7.65"/>
    </reaction>
</comment>
<accession>A0ABT2QYY3</accession>
<gene>
    <name evidence="5" type="ORF">MA04_02021</name>
</gene>
<dbReference type="PANTHER" id="PTHR45138:SF9">
    <property type="entry name" value="DIGUANYLATE CYCLASE DGCM-RELATED"/>
    <property type="match status" value="1"/>
</dbReference>
<evidence type="ECO:0000313" key="6">
    <source>
        <dbReference type="Proteomes" id="UP001064106"/>
    </source>
</evidence>
<feature type="transmembrane region" description="Helical" evidence="3">
    <location>
        <begin position="128"/>
        <end position="145"/>
    </location>
</feature>
<sequence>MPRHPGLFALGDRWPLSLSRHSLEPGFRLLPRDHPDRALRLRRLLMAVYSYLLMWGGLAIGTRLGAVASDLPHLPLLLVLLAVNAVFFVIIRSGYSERFKDPSLTVAQMLVGIAMITLILHYARELRGALLCLYLMLMTFGVFSIHRRRQIAMALVAQSAFTLLLIYEWLHQPAQRQFTLMFSHWGILALTLTWFVSMGGHIQSLQQRFRAQRESLLQAHDRLARIAVRDELTGLYNRRHFLERFDEELSRVSREPAPLYLALVDLDHFKPVNDTYGHQAGDAVLQRFANVASHCLRRTDVLARYGGEEFAILFPRSHHEACLAAITRLRERFAEARYAFAPDLRVTLSCGLAAYQPGDTARILLERADQALYRAKSEGRNRVSMDPIRE</sequence>
<dbReference type="Pfam" id="PF00990">
    <property type="entry name" value="GGDEF"/>
    <property type="match status" value="1"/>
</dbReference>
<proteinExistence type="predicted"/>
<name>A0ABT2QYY3_9GAMM</name>
<dbReference type="SMART" id="SM00267">
    <property type="entry name" value="GGDEF"/>
    <property type="match status" value="1"/>
</dbReference>
<evidence type="ECO:0000256" key="1">
    <source>
        <dbReference type="ARBA" id="ARBA00012528"/>
    </source>
</evidence>
<feature type="transmembrane region" description="Helical" evidence="3">
    <location>
        <begin position="152"/>
        <end position="170"/>
    </location>
</feature>
<dbReference type="InterPro" id="IPR000160">
    <property type="entry name" value="GGDEF_dom"/>
</dbReference>
<reference evidence="5" key="1">
    <citation type="submission" date="2012-09" db="EMBL/GenBank/DDBJ databases">
        <title>Genome Sequence of alkane-degrading Bacterium Alcanivorax balearicus MACL04.</title>
        <authorList>
            <person name="Lai Q."/>
            <person name="Shao Z."/>
        </authorList>
    </citation>
    <scope>NUCLEOTIDE SEQUENCE</scope>
    <source>
        <strain evidence="5">MACL04</strain>
    </source>
</reference>
<dbReference type="SUPFAM" id="SSF55073">
    <property type="entry name" value="Nucleotide cyclase"/>
    <property type="match status" value="1"/>
</dbReference>
<feature type="transmembrane region" description="Helical" evidence="3">
    <location>
        <begin position="182"/>
        <end position="202"/>
    </location>
</feature>
<dbReference type="NCBIfam" id="TIGR00254">
    <property type="entry name" value="GGDEF"/>
    <property type="match status" value="1"/>
</dbReference>
<dbReference type="Gene3D" id="3.30.70.270">
    <property type="match status" value="1"/>
</dbReference>
<dbReference type="PANTHER" id="PTHR45138">
    <property type="entry name" value="REGULATORY COMPONENTS OF SENSORY TRANSDUCTION SYSTEM"/>
    <property type="match status" value="1"/>
</dbReference>
<organism evidence="5 6">
    <name type="scientific">Alloalcanivorax balearicus MACL04</name>
    <dbReference type="NCBI Taxonomy" id="1177182"/>
    <lineage>
        <taxon>Bacteria</taxon>
        <taxon>Pseudomonadati</taxon>
        <taxon>Pseudomonadota</taxon>
        <taxon>Gammaproteobacteria</taxon>
        <taxon>Oceanospirillales</taxon>
        <taxon>Alcanivoracaceae</taxon>
        <taxon>Alloalcanivorax</taxon>
    </lineage>
</organism>
<dbReference type="InterPro" id="IPR029787">
    <property type="entry name" value="Nucleotide_cyclase"/>
</dbReference>
<dbReference type="PROSITE" id="PS50887">
    <property type="entry name" value="GGDEF"/>
    <property type="match status" value="1"/>
</dbReference>
<evidence type="ECO:0000259" key="4">
    <source>
        <dbReference type="PROSITE" id="PS50887"/>
    </source>
</evidence>
<evidence type="ECO:0000256" key="3">
    <source>
        <dbReference type="SAM" id="Phobius"/>
    </source>
</evidence>
<dbReference type="EMBL" id="ARXS01000010">
    <property type="protein sequence ID" value="MCU5782721.1"/>
    <property type="molecule type" value="Genomic_DNA"/>
</dbReference>
<feature type="transmembrane region" description="Helical" evidence="3">
    <location>
        <begin position="72"/>
        <end position="91"/>
    </location>
</feature>
<dbReference type="EC" id="2.7.7.65" evidence="1"/>